<feature type="active site" description="Tele-phosphohistidine intermediate" evidence="1">
    <location>
        <position position="16"/>
    </location>
</feature>
<name>G3AKV5_SPAPN</name>
<organism evidence="4">
    <name type="scientific">Spathaspora passalidarum (strain NRRL Y-27907 / 11-Y1)</name>
    <dbReference type="NCBI Taxonomy" id="619300"/>
    <lineage>
        <taxon>Eukaryota</taxon>
        <taxon>Fungi</taxon>
        <taxon>Dikarya</taxon>
        <taxon>Ascomycota</taxon>
        <taxon>Saccharomycotina</taxon>
        <taxon>Pichiomycetes</taxon>
        <taxon>Debaryomycetaceae</taxon>
        <taxon>Spathaspora</taxon>
    </lineage>
</organism>
<proteinExistence type="predicted"/>
<sequence length="246" mass="27847">MTTAKQPCPRVIFVRHGQTEWSKSGQHTSRTDIDLTDFGVKQMRNTGKHLIGDVHTNMIKPKSITHVFVSPRLRARHTAELLLESVDPKIRDQIPVVIDEDIREWEYGDYEGLKTAEIIELRKSRGLDKDLAPGDTWNIWRDGCEGGEIHTDVKARLDRFISKIQAIHAKSIEDQVASDVIVIAHGHILRCFCARWVQRELNRNPQLMLDAGGVGVLSYQHHNVNEPAIYLAGAFTVPVEEEGADF</sequence>
<dbReference type="AlphaFoldDB" id="G3AKV5"/>
<dbReference type="Gene3D" id="3.40.50.1240">
    <property type="entry name" value="Phosphoglycerate mutase-like"/>
    <property type="match status" value="1"/>
</dbReference>
<dbReference type="CDD" id="cd07067">
    <property type="entry name" value="HP_PGM_like"/>
    <property type="match status" value="1"/>
</dbReference>
<evidence type="ECO:0000256" key="1">
    <source>
        <dbReference type="PIRSR" id="PIRSR613078-1"/>
    </source>
</evidence>
<dbReference type="PANTHER" id="PTHR48100:SF15">
    <property type="entry name" value="SEDOHEPTULOSE 1,7-BISPHOSPHATASE"/>
    <property type="match status" value="1"/>
</dbReference>
<dbReference type="GO" id="GO:0050278">
    <property type="term" value="F:sedoheptulose-bisphosphatase activity"/>
    <property type="evidence" value="ECO:0007669"/>
    <property type="project" value="EnsemblFungi"/>
</dbReference>
<dbReference type="GO" id="GO:0046390">
    <property type="term" value="P:ribose phosphate biosynthetic process"/>
    <property type="evidence" value="ECO:0007669"/>
    <property type="project" value="EnsemblFungi"/>
</dbReference>
<dbReference type="EMBL" id="GL996501">
    <property type="protein sequence ID" value="EGW32998.1"/>
    <property type="molecule type" value="Genomic_DNA"/>
</dbReference>
<dbReference type="InterPro" id="IPR050275">
    <property type="entry name" value="PGM_Phosphatase"/>
</dbReference>
<dbReference type="SMART" id="SM00855">
    <property type="entry name" value="PGAM"/>
    <property type="match status" value="1"/>
</dbReference>
<gene>
    <name evidence="3" type="ORF">SPAPADRAFT_60322</name>
</gene>
<evidence type="ECO:0000313" key="3">
    <source>
        <dbReference type="EMBL" id="EGW32998.1"/>
    </source>
</evidence>
<dbReference type="InterPro" id="IPR013078">
    <property type="entry name" value="His_Pase_superF_clade-1"/>
</dbReference>
<dbReference type="SUPFAM" id="SSF53254">
    <property type="entry name" value="Phosphoglycerate mutase-like"/>
    <property type="match status" value="1"/>
</dbReference>
<evidence type="ECO:0008006" key="5">
    <source>
        <dbReference type="Google" id="ProtNLM"/>
    </source>
</evidence>
<dbReference type="InParanoid" id="G3AKV5"/>
<dbReference type="RefSeq" id="XP_007374513.1">
    <property type="nucleotide sequence ID" value="XM_007374451.1"/>
</dbReference>
<dbReference type="FunFam" id="3.40.50.1240:FF:000022">
    <property type="entry name" value="Phosphoglycerate mutase family protein"/>
    <property type="match status" value="1"/>
</dbReference>
<dbReference type="InterPro" id="IPR029033">
    <property type="entry name" value="His_PPase_superfam"/>
</dbReference>
<keyword evidence="4" id="KW-1185">Reference proteome</keyword>
<reference evidence="3 4" key="1">
    <citation type="journal article" date="2011" name="Proc. Natl. Acad. Sci. U.S.A.">
        <title>Comparative genomics of xylose-fermenting fungi for enhanced biofuel production.</title>
        <authorList>
            <person name="Wohlbach D.J."/>
            <person name="Kuo A."/>
            <person name="Sato T.K."/>
            <person name="Potts K.M."/>
            <person name="Salamov A.A."/>
            <person name="LaButti K.M."/>
            <person name="Sun H."/>
            <person name="Clum A."/>
            <person name="Pangilinan J.L."/>
            <person name="Lindquist E.A."/>
            <person name="Lucas S."/>
            <person name="Lapidus A."/>
            <person name="Jin M."/>
            <person name="Gunawan C."/>
            <person name="Balan V."/>
            <person name="Dale B.E."/>
            <person name="Jeffries T.W."/>
            <person name="Zinkel R."/>
            <person name="Barry K.W."/>
            <person name="Grigoriev I.V."/>
            <person name="Gasch A.P."/>
        </authorList>
    </citation>
    <scope>NUCLEOTIDE SEQUENCE [LARGE SCALE GENOMIC DNA]</scope>
    <source>
        <strain evidence="4">NRRL Y-27907 / 11-Y1</strain>
    </source>
</reference>
<dbReference type="GeneID" id="18873342"/>
<dbReference type="eggNOG" id="KOG0235">
    <property type="taxonomic scope" value="Eukaryota"/>
</dbReference>
<accession>G3AKV5</accession>
<evidence type="ECO:0000313" key="4">
    <source>
        <dbReference type="Proteomes" id="UP000000709"/>
    </source>
</evidence>
<dbReference type="OrthoDB" id="4818801at2759"/>
<dbReference type="Pfam" id="PF00300">
    <property type="entry name" value="His_Phos_1"/>
    <property type="match status" value="1"/>
</dbReference>
<protein>
    <recommendedName>
        <fullName evidence="5">Phosphoglycerate mutase</fullName>
    </recommendedName>
</protein>
<dbReference type="KEGG" id="spaa:SPAPADRAFT_60322"/>
<dbReference type="Proteomes" id="UP000000709">
    <property type="component" value="Unassembled WGS sequence"/>
</dbReference>
<dbReference type="STRING" id="619300.G3AKV5"/>
<feature type="binding site" evidence="2">
    <location>
        <begin position="104"/>
        <end position="107"/>
    </location>
    <ligand>
        <name>substrate</name>
    </ligand>
</feature>
<evidence type="ECO:0000256" key="2">
    <source>
        <dbReference type="PIRSR" id="PIRSR613078-2"/>
    </source>
</evidence>
<dbReference type="PANTHER" id="PTHR48100">
    <property type="entry name" value="BROAD-SPECIFICITY PHOSPHATASE YOR283W-RELATED"/>
    <property type="match status" value="1"/>
</dbReference>
<dbReference type="HOGENOM" id="CLU_033323_13_0_1"/>
<feature type="binding site" evidence="2">
    <location>
        <position position="74"/>
    </location>
    <ligand>
        <name>substrate</name>
    </ligand>
</feature>
<dbReference type="FunCoup" id="G3AKV5">
    <property type="interactions" value="32"/>
</dbReference>
<dbReference type="OMA" id="GWLIWRD"/>
<feature type="active site" description="Proton donor/acceptor" evidence="1">
    <location>
        <position position="104"/>
    </location>
</feature>